<organism evidence="4 5">
    <name type="scientific">Cerrena zonata</name>
    <dbReference type="NCBI Taxonomy" id="2478898"/>
    <lineage>
        <taxon>Eukaryota</taxon>
        <taxon>Fungi</taxon>
        <taxon>Dikarya</taxon>
        <taxon>Basidiomycota</taxon>
        <taxon>Agaricomycotina</taxon>
        <taxon>Agaricomycetes</taxon>
        <taxon>Polyporales</taxon>
        <taxon>Cerrenaceae</taxon>
        <taxon>Cerrena</taxon>
    </lineage>
</organism>
<keyword evidence="5" id="KW-1185">Reference proteome</keyword>
<evidence type="ECO:0000313" key="5">
    <source>
        <dbReference type="Proteomes" id="UP001385951"/>
    </source>
</evidence>
<comment type="caution">
    <text evidence="4">The sequence shown here is derived from an EMBL/GenBank/DDBJ whole genome shotgun (WGS) entry which is preliminary data.</text>
</comment>
<name>A0AAW0GG56_9APHY</name>
<feature type="domain" description="NAD-dependent epimerase/dehydratase" evidence="3">
    <location>
        <begin position="6"/>
        <end position="243"/>
    </location>
</feature>
<evidence type="ECO:0000313" key="4">
    <source>
        <dbReference type="EMBL" id="KAK7692423.1"/>
    </source>
</evidence>
<protein>
    <recommendedName>
        <fullName evidence="3">NAD-dependent epimerase/dehydratase domain-containing protein</fullName>
    </recommendedName>
</protein>
<evidence type="ECO:0000256" key="2">
    <source>
        <dbReference type="ARBA" id="ARBA00023445"/>
    </source>
</evidence>
<dbReference type="EMBL" id="JASBNA010000004">
    <property type="protein sequence ID" value="KAK7692423.1"/>
    <property type="molecule type" value="Genomic_DNA"/>
</dbReference>
<proteinExistence type="inferred from homology"/>
<gene>
    <name evidence="4" type="ORF">QCA50_004048</name>
</gene>
<dbReference type="Pfam" id="PF01370">
    <property type="entry name" value="Epimerase"/>
    <property type="match status" value="1"/>
</dbReference>
<dbReference type="PANTHER" id="PTHR10366:SF564">
    <property type="entry name" value="STEROL-4-ALPHA-CARBOXYLATE 3-DEHYDROGENASE, DECARBOXYLATING"/>
    <property type="match status" value="1"/>
</dbReference>
<dbReference type="SUPFAM" id="SSF51735">
    <property type="entry name" value="NAD(P)-binding Rossmann-fold domains"/>
    <property type="match status" value="1"/>
</dbReference>
<dbReference type="AlphaFoldDB" id="A0AAW0GG56"/>
<dbReference type="Proteomes" id="UP001385951">
    <property type="component" value="Unassembled WGS sequence"/>
</dbReference>
<sequence>MSSKVVLVTGGTGFMGGHILHQLLAGGQRVRAIVRSGKGDQLKEAYAQYGDKFDTAVVDDFVNGDFTHTFQDVDAVIHAAAPMPTSIKSAEDALKTAIDGTLNIFKQAEKAGIRNFAYTSSVAALNMEGPAPITDQSWNPITKEYALQSDDPFVIYVAEKALAEKAVWEFVEEHPHIEMLTVNPPFFFGPFAPSYRNDNANQASLSTNGFIYLLLTPNGTAPPAPYAVDVRDVAKALILGLKAPPTSQVGRKRIILSSEWFSGKDAVELIASARPELKDRLAKAAFDAPPAPKSTLDVSRAKDVLGLELRDWKETILATVDDLIKLEGTWKEKGISV</sequence>
<evidence type="ECO:0000259" key="3">
    <source>
        <dbReference type="Pfam" id="PF01370"/>
    </source>
</evidence>
<reference evidence="4 5" key="1">
    <citation type="submission" date="2022-09" db="EMBL/GenBank/DDBJ databases">
        <authorList>
            <person name="Palmer J.M."/>
        </authorList>
    </citation>
    <scope>NUCLEOTIDE SEQUENCE [LARGE SCALE GENOMIC DNA]</scope>
    <source>
        <strain evidence="4 5">DSM 7382</strain>
    </source>
</reference>
<comment type="similarity">
    <text evidence="2">Belongs to the NAD(P)-dependent epimerase/dehydratase family. Dihydroflavonol-4-reductase subfamily.</text>
</comment>
<dbReference type="InterPro" id="IPR050425">
    <property type="entry name" value="NAD(P)_dehydrat-like"/>
</dbReference>
<dbReference type="Gene3D" id="3.40.50.720">
    <property type="entry name" value="NAD(P)-binding Rossmann-like Domain"/>
    <property type="match status" value="1"/>
</dbReference>
<dbReference type="InterPro" id="IPR001509">
    <property type="entry name" value="Epimerase_deHydtase"/>
</dbReference>
<keyword evidence="1" id="KW-0560">Oxidoreductase</keyword>
<evidence type="ECO:0000256" key="1">
    <source>
        <dbReference type="ARBA" id="ARBA00023002"/>
    </source>
</evidence>
<accession>A0AAW0GG56</accession>
<dbReference type="GO" id="GO:0016616">
    <property type="term" value="F:oxidoreductase activity, acting on the CH-OH group of donors, NAD or NADP as acceptor"/>
    <property type="evidence" value="ECO:0007669"/>
    <property type="project" value="TreeGrafter"/>
</dbReference>
<dbReference type="InterPro" id="IPR036291">
    <property type="entry name" value="NAD(P)-bd_dom_sf"/>
</dbReference>
<dbReference type="PANTHER" id="PTHR10366">
    <property type="entry name" value="NAD DEPENDENT EPIMERASE/DEHYDRATASE"/>
    <property type="match status" value="1"/>
</dbReference>